<protein>
    <submittedName>
        <fullName evidence="2">Uncharacterized protein</fullName>
    </submittedName>
</protein>
<proteinExistence type="predicted"/>
<reference evidence="2 3" key="1">
    <citation type="submission" date="2019-05" db="EMBL/GenBank/DDBJ databases">
        <title>Emergence of the Ug99 lineage of the wheat stem rust pathogen through somatic hybridization.</title>
        <authorList>
            <person name="Li F."/>
            <person name="Upadhyaya N.M."/>
            <person name="Sperschneider J."/>
            <person name="Matny O."/>
            <person name="Nguyen-Phuc H."/>
            <person name="Mago R."/>
            <person name="Raley C."/>
            <person name="Miller M.E."/>
            <person name="Silverstein K.A.T."/>
            <person name="Henningsen E."/>
            <person name="Hirsch C.D."/>
            <person name="Visser B."/>
            <person name="Pretorius Z.A."/>
            <person name="Steffenson B.J."/>
            <person name="Schwessinger B."/>
            <person name="Dodds P.N."/>
            <person name="Figueroa M."/>
        </authorList>
    </citation>
    <scope>NUCLEOTIDE SEQUENCE [LARGE SCALE GENOMIC DNA]</scope>
    <source>
        <strain evidence="2 3">Ug99</strain>
    </source>
</reference>
<dbReference type="AlphaFoldDB" id="A0A5B0NL76"/>
<feature type="region of interest" description="Disordered" evidence="1">
    <location>
        <begin position="1"/>
        <end position="58"/>
    </location>
</feature>
<accession>A0A5B0NL76</accession>
<gene>
    <name evidence="2" type="ORF">PGTUg99_033908</name>
</gene>
<evidence type="ECO:0000313" key="2">
    <source>
        <dbReference type="EMBL" id="KAA1090021.1"/>
    </source>
</evidence>
<sequence>MPARRWAFRAVPPKTRDPRSLQAPEGPRSFSFEGVPELLPGKPAHTSPRIASSHRSRMEYRARDREARDWCPVTCSVPIYQPLSIPYGSTSGILEGCVAGILSTCGKCGIRPTFSRFIPPKFARTCPPLPLIHRPL</sequence>
<dbReference type="Proteomes" id="UP000325313">
    <property type="component" value="Unassembled WGS sequence"/>
</dbReference>
<name>A0A5B0NL76_PUCGR</name>
<evidence type="ECO:0000313" key="3">
    <source>
        <dbReference type="Proteomes" id="UP000325313"/>
    </source>
</evidence>
<evidence type="ECO:0000256" key="1">
    <source>
        <dbReference type="SAM" id="MobiDB-lite"/>
    </source>
</evidence>
<dbReference type="EMBL" id="VDEP01000404">
    <property type="protein sequence ID" value="KAA1090021.1"/>
    <property type="molecule type" value="Genomic_DNA"/>
</dbReference>
<organism evidence="2 3">
    <name type="scientific">Puccinia graminis f. sp. tritici</name>
    <dbReference type="NCBI Taxonomy" id="56615"/>
    <lineage>
        <taxon>Eukaryota</taxon>
        <taxon>Fungi</taxon>
        <taxon>Dikarya</taxon>
        <taxon>Basidiomycota</taxon>
        <taxon>Pucciniomycotina</taxon>
        <taxon>Pucciniomycetes</taxon>
        <taxon>Pucciniales</taxon>
        <taxon>Pucciniaceae</taxon>
        <taxon>Puccinia</taxon>
    </lineage>
</organism>
<comment type="caution">
    <text evidence="2">The sequence shown here is derived from an EMBL/GenBank/DDBJ whole genome shotgun (WGS) entry which is preliminary data.</text>
</comment>